<reference evidence="2 3" key="1">
    <citation type="journal article" date="2016" name="Proc. Natl. Acad. Sci. U.S.A.">
        <title>Comparative genomics of biotechnologically important yeasts.</title>
        <authorList>
            <person name="Riley R."/>
            <person name="Haridas S."/>
            <person name="Wolfe K.H."/>
            <person name="Lopes M.R."/>
            <person name="Hittinger C.T."/>
            <person name="Goeker M."/>
            <person name="Salamov A.A."/>
            <person name="Wisecaver J.H."/>
            <person name="Long T.M."/>
            <person name="Calvey C.H."/>
            <person name="Aerts A.L."/>
            <person name="Barry K.W."/>
            <person name="Choi C."/>
            <person name="Clum A."/>
            <person name="Coughlan A.Y."/>
            <person name="Deshpande S."/>
            <person name="Douglass A.P."/>
            <person name="Hanson S.J."/>
            <person name="Klenk H.-P."/>
            <person name="LaButti K.M."/>
            <person name="Lapidus A."/>
            <person name="Lindquist E.A."/>
            <person name="Lipzen A.M."/>
            <person name="Meier-Kolthoff J.P."/>
            <person name="Ohm R.A."/>
            <person name="Otillar R.P."/>
            <person name="Pangilinan J.L."/>
            <person name="Peng Y."/>
            <person name="Rokas A."/>
            <person name="Rosa C.A."/>
            <person name="Scheuner C."/>
            <person name="Sibirny A.A."/>
            <person name="Slot J.C."/>
            <person name="Stielow J.B."/>
            <person name="Sun H."/>
            <person name="Kurtzman C.P."/>
            <person name="Blackwell M."/>
            <person name="Grigoriev I.V."/>
            <person name="Jeffries T.W."/>
        </authorList>
    </citation>
    <scope>NUCLEOTIDE SEQUENCE [LARGE SCALE GENOMIC DNA]</scope>
    <source>
        <strain evidence="2 3">NRRL Y-11557</strain>
    </source>
</reference>
<dbReference type="SUPFAM" id="SSF48452">
    <property type="entry name" value="TPR-like"/>
    <property type="match status" value="2"/>
</dbReference>
<sequence length="357" mass="39557">MASIQLSIATAKDQLQSRQPYEALSTLSPYQTVVPNNIEILEILAESHLEISALPDEPNGESHAETAYKYFIKAAQLDDDHGSKGGYEKYLWLGQLSGGYDAVKWFRIGCDGLRKDLSSEQMTEERKVALRKKLCDALCSSIEIWMTDLCMEPEAESTCESLIAESLMVDSNHQESYSTLASIRISQQRNSDARVALQRSWDLYCDSGAAADKADQTLSEDGLDEVAQISALKTLTRYCIETELFSVAEAACKRILDLDEEIAEAWYLSGLVAAQQYAKSCDINQLHSAYEAFQAGLELIENGSEDPEELKEELMKCVAEAERQLSGAETGTNGNDPSGKEGEEEQDWLDILDGEED</sequence>
<evidence type="ECO:0000313" key="2">
    <source>
        <dbReference type="EMBL" id="ODQ75062.1"/>
    </source>
</evidence>
<organism evidence="2 3">
    <name type="scientific">Lipomyces starkeyi NRRL Y-11557</name>
    <dbReference type="NCBI Taxonomy" id="675824"/>
    <lineage>
        <taxon>Eukaryota</taxon>
        <taxon>Fungi</taxon>
        <taxon>Dikarya</taxon>
        <taxon>Ascomycota</taxon>
        <taxon>Saccharomycotina</taxon>
        <taxon>Lipomycetes</taxon>
        <taxon>Lipomycetales</taxon>
        <taxon>Lipomycetaceae</taxon>
        <taxon>Lipomyces</taxon>
    </lineage>
</organism>
<feature type="compositionally biased region" description="Polar residues" evidence="1">
    <location>
        <begin position="327"/>
        <end position="336"/>
    </location>
</feature>
<dbReference type="EMBL" id="KV454291">
    <property type="protein sequence ID" value="ODQ75062.1"/>
    <property type="molecule type" value="Genomic_DNA"/>
</dbReference>
<dbReference type="STRING" id="675824.A0A1E3QD91"/>
<evidence type="ECO:0000256" key="1">
    <source>
        <dbReference type="SAM" id="MobiDB-lite"/>
    </source>
</evidence>
<name>A0A1E3QD91_LIPST</name>
<dbReference type="InterPro" id="IPR011990">
    <property type="entry name" value="TPR-like_helical_dom_sf"/>
</dbReference>
<keyword evidence="3" id="KW-1185">Reference proteome</keyword>
<dbReference type="CDD" id="cd24142">
    <property type="entry name" value="ACL4-like"/>
    <property type="match status" value="1"/>
</dbReference>
<dbReference type="OrthoDB" id="1914839at2759"/>
<feature type="region of interest" description="Disordered" evidence="1">
    <location>
        <begin position="322"/>
        <end position="357"/>
    </location>
</feature>
<dbReference type="AlphaFoldDB" id="A0A1E3QD91"/>
<protein>
    <submittedName>
        <fullName evidence="2">Uncharacterized protein</fullName>
    </submittedName>
</protein>
<gene>
    <name evidence="2" type="ORF">LIPSTDRAFT_1798</name>
</gene>
<proteinExistence type="predicted"/>
<feature type="compositionally biased region" description="Acidic residues" evidence="1">
    <location>
        <begin position="342"/>
        <end position="357"/>
    </location>
</feature>
<dbReference type="Gene3D" id="1.25.40.10">
    <property type="entry name" value="Tetratricopeptide repeat domain"/>
    <property type="match status" value="1"/>
</dbReference>
<dbReference type="Proteomes" id="UP000094385">
    <property type="component" value="Unassembled WGS sequence"/>
</dbReference>
<accession>A0A1E3QD91</accession>
<evidence type="ECO:0000313" key="3">
    <source>
        <dbReference type="Proteomes" id="UP000094385"/>
    </source>
</evidence>